<keyword evidence="2" id="KW-0175">Coiled coil</keyword>
<dbReference type="VEuPathDB" id="ToxoDB:ENH_00044700"/>
<dbReference type="InterPro" id="IPR012977">
    <property type="entry name" value="SDA1_N"/>
</dbReference>
<sequence length="193" mass="21355">MQASHSIQADEEEGEEAVAAAAAAELQQHSALHSKKTLAAKRRLKKQRQRIQKRLVRKQQRIEEQQSQLGSAASAAILDLIYDPYSLAEKLFSRVRQQRESFSTRLVFVNLLARLAGHHRLLLSPFYNYLSLYLSPTQRLSPQLLAAAATAAHAAVPAAELLPLLKTIADNFVTETRGEEAITLGLNAVNPKP</sequence>
<dbReference type="PANTHER" id="PTHR12730:SF0">
    <property type="entry name" value="PROTEIN SDA1 HOMOLOG"/>
    <property type="match status" value="1"/>
</dbReference>
<comment type="function">
    <text evidence="1">Required for 60S pre-ribosomal subunits export to the cytoplasm.</text>
</comment>
<gene>
    <name evidence="5" type="ORF">ENH_00044700</name>
</gene>
<reference evidence="5" key="1">
    <citation type="submission" date="2013-10" db="EMBL/GenBank/DDBJ databases">
        <title>Genomic analysis of the causative agents of coccidiosis in chickens.</title>
        <authorList>
            <person name="Reid A.J."/>
            <person name="Blake D."/>
            <person name="Billington K."/>
            <person name="Browne H."/>
            <person name="Dunn M."/>
            <person name="Hung S."/>
            <person name="Kawahara F."/>
            <person name="Miranda-Saavedra D."/>
            <person name="Mourier T."/>
            <person name="Nagra H."/>
            <person name="Otto T.D."/>
            <person name="Rawlings N."/>
            <person name="Sanchez A."/>
            <person name="Sanders M."/>
            <person name="Subramaniam C."/>
            <person name="Tay Y."/>
            <person name="Dear P."/>
            <person name="Doerig C."/>
            <person name="Gruber A."/>
            <person name="Parkinson J."/>
            <person name="Shirley M."/>
            <person name="Wan K.L."/>
            <person name="Berriman M."/>
            <person name="Tomley F."/>
            <person name="Pain A."/>
        </authorList>
    </citation>
    <scope>NUCLEOTIDE SEQUENCE [LARGE SCALE GENOMIC DNA]</scope>
    <source>
        <strain evidence="5">Houghton</strain>
    </source>
</reference>
<feature type="domain" description="SDA1 N-terminal" evidence="4">
    <location>
        <begin position="11"/>
        <end position="189"/>
    </location>
</feature>
<comment type="subcellular location">
    <subcellularLocation>
        <location evidence="1">Nucleus</location>
        <location evidence="1">Nucleolus</location>
    </subcellularLocation>
</comment>
<feature type="coiled-coil region" evidence="2">
    <location>
        <begin position="41"/>
        <end position="68"/>
    </location>
</feature>
<protein>
    <recommendedName>
        <fullName evidence="1">Protein SDA1</fullName>
    </recommendedName>
</protein>
<evidence type="ECO:0000256" key="1">
    <source>
        <dbReference type="RuleBase" id="RU365057"/>
    </source>
</evidence>
<dbReference type="InterPro" id="IPR027312">
    <property type="entry name" value="Sda1"/>
</dbReference>
<evidence type="ECO:0000259" key="4">
    <source>
        <dbReference type="Pfam" id="PF08158"/>
    </source>
</evidence>
<accession>U6MZI5</accession>
<proteinExistence type="inferred from homology"/>
<dbReference type="GO" id="GO:0000055">
    <property type="term" value="P:ribosomal large subunit export from nucleus"/>
    <property type="evidence" value="ECO:0007669"/>
    <property type="project" value="UniProtKB-UniRule"/>
</dbReference>
<dbReference type="RefSeq" id="XP_013436391.1">
    <property type="nucleotide sequence ID" value="XM_013580937.1"/>
</dbReference>
<dbReference type="GO" id="GO:0015031">
    <property type="term" value="P:protein transport"/>
    <property type="evidence" value="ECO:0007669"/>
    <property type="project" value="UniProtKB-KW"/>
</dbReference>
<evidence type="ECO:0000256" key="3">
    <source>
        <dbReference type="SAM" id="MobiDB-lite"/>
    </source>
</evidence>
<feature type="region of interest" description="Disordered" evidence="3">
    <location>
        <begin position="1"/>
        <end position="20"/>
    </location>
</feature>
<keyword evidence="6" id="KW-1185">Reference proteome</keyword>
<keyword evidence="1" id="KW-0539">Nucleus</keyword>
<evidence type="ECO:0000256" key="2">
    <source>
        <dbReference type="SAM" id="Coils"/>
    </source>
</evidence>
<dbReference type="Pfam" id="PF08158">
    <property type="entry name" value="SDA1_HEAT"/>
    <property type="match status" value="1"/>
</dbReference>
<organism evidence="5 6">
    <name type="scientific">Eimeria necatrix</name>
    <dbReference type="NCBI Taxonomy" id="51315"/>
    <lineage>
        <taxon>Eukaryota</taxon>
        <taxon>Sar</taxon>
        <taxon>Alveolata</taxon>
        <taxon>Apicomplexa</taxon>
        <taxon>Conoidasida</taxon>
        <taxon>Coccidia</taxon>
        <taxon>Eucoccidiorida</taxon>
        <taxon>Eimeriorina</taxon>
        <taxon>Eimeriidae</taxon>
        <taxon>Eimeria</taxon>
    </lineage>
</organism>
<dbReference type="GeneID" id="25474626"/>
<name>U6MZI5_9EIME</name>
<comment type="similarity">
    <text evidence="1">Belongs to the SDA1 family.</text>
</comment>
<keyword evidence="1" id="KW-0813">Transport</keyword>
<dbReference type="GO" id="GO:0042273">
    <property type="term" value="P:ribosomal large subunit biogenesis"/>
    <property type="evidence" value="ECO:0007669"/>
    <property type="project" value="UniProtKB-UniRule"/>
</dbReference>
<keyword evidence="1" id="KW-0690">Ribosome biogenesis</keyword>
<dbReference type="OrthoDB" id="2196187at2759"/>
<reference evidence="5" key="2">
    <citation type="submission" date="2013-10" db="EMBL/GenBank/DDBJ databases">
        <authorList>
            <person name="Aslett M."/>
        </authorList>
    </citation>
    <scope>NUCLEOTIDE SEQUENCE [LARGE SCALE GENOMIC DNA]</scope>
    <source>
        <strain evidence="5">Houghton</strain>
    </source>
</reference>
<dbReference type="PANTHER" id="PTHR12730">
    <property type="entry name" value="HSDA/SDA1-RELATED"/>
    <property type="match status" value="1"/>
</dbReference>
<dbReference type="Proteomes" id="UP000030754">
    <property type="component" value="Unassembled WGS sequence"/>
</dbReference>
<dbReference type="AlphaFoldDB" id="U6MZI5"/>
<evidence type="ECO:0000313" key="6">
    <source>
        <dbReference type="Proteomes" id="UP000030754"/>
    </source>
</evidence>
<dbReference type="GO" id="GO:0005730">
    <property type="term" value="C:nucleolus"/>
    <property type="evidence" value="ECO:0007669"/>
    <property type="project" value="UniProtKB-SubCell"/>
</dbReference>
<dbReference type="EMBL" id="HG725115">
    <property type="protein sequence ID" value="CDJ67924.1"/>
    <property type="molecule type" value="Genomic_DNA"/>
</dbReference>
<evidence type="ECO:0000313" key="5">
    <source>
        <dbReference type="EMBL" id="CDJ67924.1"/>
    </source>
</evidence>
<keyword evidence="1" id="KW-0653">Protein transport</keyword>